<accession>A0A7K3M8F2</accession>
<dbReference type="RefSeq" id="WP_162452141.1">
    <property type="nucleotide sequence ID" value="NZ_WLZY01000007.1"/>
</dbReference>
<feature type="region of interest" description="Disordered" evidence="1">
    <location>
        <begin position="140"/>
        <end position="175"/>
    </location>
</feature>
<sequence length="206" mass="22559">MTGSGWWRRNRWGLVALPFVLTAALVASSYHVEDRWWLQRPRMAVSAEQGEWADFADSRYDRSGDVPIELRARLISLEEATQPFGRPGDDLDLPSGTQGVAVVLELVADPDVPLAGCRLSLVGADGTEYVYQHAAPSLGQVSSPCVPPESPGPALDLFESPDDPEGDPRPEQWSVEPVVVVPEDVTVVEVRLTWGPPRYLAFRVAS</sequence>
<reference evidence="2 3" key="1">
    <citation type="submission" date="2019-11" db="EMBL/GenBank/DDBJ databases">
        <authorList>
            <person name="Li X.-J."/>
            <person name="Feng X.-M."/>
        </authorList>
    </citation>
    <scope>NUCLEOTIDE SEQUENCE [LARGE SCALE GENOMIC DNA]</scope>
    <source>
        <strain evidence="2 3">XMNu-373</strain>
    </source>
</reference>
<organism evidence="2 3">
    <name type="scientific">Phytoactinopolyspora mesophila</name>
    <dbReference type="NCBI Taxonomy" id="2650750"/>
    <lineage>
        <taxon>Bacteria</taxon>
        <taxon>Bacillati</taxon>
        <taxon>Actinomycetota</taxon>
        <taxon>Actinomycetes</taxon>
        <taxon>Jiangellales</taxon>
        <taxon>Jiangellaceae</taxon>
        <taxon>Phytoactinopolyspora</taxon>
    </lineage>
</organism>
<evidence type="ECO:0000313" key="2">
    <source>
        <dbReference type="EMBL" id="NDL59460.1"/>
    </source>
</evidence>
<proteinExistence type="predicted"/>
<evidence type="ECO:0000256" key="1">
    <source>
        <dbReference type="SAM" id="MobiDB-lite"/>
    </source>
</evidence>
<dbReference type="EMBL" id="WLZY01000007">
    <property type="protein sequence ID" value="NDL59460.1"/>
    <property type="molecule type" value="Genomic_DNA"/>
</dbReference>
<dbReference type="Proteomes" id="UP000460435">
    <property type="component" value="Unassembled WGS sequence"/>
</dbReference>
<evidence type="ECO:0000313" key="3">
    <source>
        <dbReference type="Proteomes" id="UP000460435"/>
    </source>
</evidence>
<comment type="caution">
    <text evidence="2">The sequence shown here is derived from an EMBL/GenBank/DDBJ whole genome shotgun (WGS) entry which is preliminary data.</text>
</comment>
<protein>
    <submittedName>
        <fullName evidence="2">Uncharacterized protein</fullName>
    </submittedName>
</protein>
<dbReference type="AlphaFoldDB" id="A0A7K3M8F2"/>
<gene>
    <name evidence="2" type="ORF">F7O44_20515</name>
</gene>
<name>A0A7K3M8F2_9ACTN</name>
<keyword evidence="3" id="KW-1185">Reference proteome</keyword>